<reference evidence="1 2" key="1">
    <citation type="journal article" date="2020" name="Front. Microbiol.">
        <title>Genetic Organization of the aprX-lipA2 Operon Affects the Proteolytic Potential of Pseudomonas Species in Milk.</title>
        <authorList>
            <person name="Maier C."/>
            <person name="Huptas C."/>
            <person name="von Neubeck M."/>
            <person name="Scherer S."/>
            <person name="Wenning M."/>
            <person name="Lucking G."/>
        </authorList>
    </citation>
    <scope>NUCLEOTIDE SEQUENCE [LARGE SCALE GENOMIC DNA]</scope>
    <source>
        <strain evidence="1 2">DSM 16272</strain>
    </source>
</reference>
<dbReference type="InterPro" id="IPR007833">
    <property type="entry name" value="Capsule_polysaccharide_synth"/>
</dbReference>
<evidence type="ECO:0000313" key="1">
    <source>
        <dbReference type="EMBL" id="NMY11504.1"/>
    </source>
</evidence>
<protein>
    <recommendedName>
        <fullName evidence="3">Capsule polysaccharide biosynthesis protein</fullName>
    </recommendedName>
</protein>
<name>A0A7Y1A974_PSEVE</name>
<dbReference type="GO" id="GO:0000271">
    <property type="term" value="P:polysaccharide biosynthetic process"/>
    <property type="evidence" value="ECO:0007669"/>
    <property type="project" value="InterPro"/>
</dbReference>
<dbReference type="Proteomes" id="UP000537729">
    <property type="component" value="Unassembled WGS sequence"/>
</dbReference>
<accession>A0A7Y1A974</accession>
<dbReference type="Pfam" id="PF05159">
    <property type="entry name" value="Capsule_synth"/>
    <property type="match status" value="1"/>
</dbReference>
<comment type="caution">
    <text evidence="1">The sequence shown here is derived from an EMBL/GenBank/DDBJ whole genome shotgun (WGS) entry which is preliminary data.</text>
</comment>
<dbReference type="AlphaFoldDB" id="A0A7Y1A974"/>
<evidence type="ECO:0008006" key="3">
    <source>
        <dbReference type="Google" id="ProtNLM"/>
    </source>
</evidence>
<gene>
    <name evidence="1" type="ORF">HBO38_24160</name>
</gene>
<organism evidence="1 2">
    <name type="scientific">Pseudomonas veronii</name>
    <dbReference type="NCBI Taxonomy" id="76761"/>
    <lineage>
        <taxon>Bacteria</taxon>
        <taxon>Pseudomonadati</taxon>
        <taxon>Pseudomonadota</taxon>
        <taxon>Gammaproteobacteria</taxon>
        <taxon>Pseudomonadales</taxon>
        <taxon>Pseudomonadaceae</taxon>
        <taxon>Pseudomonas</taxon>
    </lineage>
</organism>
<evidence type="ECO:0000313" key="2">
    <source>
        <dbReference type="Proteomes" id="UP000537729"/>
    </source>
</evidence>
<dbReference type="EMBL" id="JAAQWG010000041">
    <property type="protein sequence ID" value="NMY11504.1"/>
    <property type="molecule type" value="Genomic_DNA"/>
</dbReference>
<dbReference type="RefSeq" id="WP_169885284.1">
    <property type="nucleotide sequence ID" value="NZ_JAAQWG010000041.1"/>
</dbReference>
<dbReference type="GO" id="GO:0015774">
    <property type="term" value="P:polysaccharide transport"/>
    <property type="evidence" value="ECO:0007669"/>
    <property type="project" value="InterPro"/>
</dbReference>
<sequence length="461" mass="52585">MNQTANVLCYVRPWNAEQFKYMVGRIEQGARVLGCSEHDSEDNSGLRDGYYNYLKKGRSLAFENVSEISIDEFRDIILRCRLLRKLDADQARTHVVAMALSMRDVFVKANPILVYSLTVDSYVMDLLRVFSLVNGVKFVAFIGTFVNGYYRVSARGESTQNATPEQNFVDMAKAKLLKSDYVPAFNNKSLSNPRRSVYRRWAANVARIPYFWLKRHLVGDRYNYHYWASQMVALEQLNMFPPSDPGTDLWRQKLLESDKPSLFIPLQMFPECTVDYWCQNVEVIKYYTVLNDLVDKLNKDFHILLKEHPSVMGSRPARFYRQLKKDPRITVVPTYTSSNDVLGKVDSVLVWTGTVGFEALLRGIAVFGLSTPYYAYGKRFANVGLTPDVAKMIQHVELCKLHPITVQEQEGLLGHLGKQLYKGSFTNDGTWTLGKAEHLHDVEVMVDSFQRGKGGGEESAG</sequence>
<proteinExistence type="predicted"/>